<dbReference type="InterPro" id="IPR036034">
    <property type="entry name" value="PDZ_sf"/>
</dbReference>
<dbReference type="Pfam" id="PF13180">
    <property type="entry name" value="PDZ_2"/>
    <property type="match status" value="1"/>
</dbReference>
<reference evidence="6 7" key="1">
    <citation type="submission" date="2017-09" db="EMBL/GenBank/DDBJ databases">
        <title>Depth-based differentiation of microbial function through sediment-hosted aquifers and enrichment of novel symbionts in the deep terrestrial subsurface.</title>
        <authorList>
            <person name="Probst A.J."/>
            <person name="Ladd B."/>
            <person name="Jarett J.K."/>
            <person name="Geller-Mcgrath D.E."/>
            <person name="Sieber C.M."/>
            <person name="Emerson J.B."/>
            <person name="Anantharaman K."/>
            <person name="Thomas B.C."/>
            <person name="Malmstrom R."/>
            <person name="Stieglmeier M."/>
            <person name="Klingl A."/>
            <person name="Woyke T."/>
            <person name="Ryan C.M."/>
            <person name="Banfield J.F."/>
        </authorList>
    </citation>
    <scope>NUCLEOTIDE SEQUENCE [LARGE SCALE GENOMIC DNA]</scope>
    <source>
        <strain evidence="6">CG_4_10_14_0_8_um_filter_42_10</strain>
    </source>
</reference>
<keyword evidence="2" id="KW-0645">Protease</keyword>
<dbReference type="InterPro" id="IPR051201">
    <property type="entry name" value="Chloro_Bact_Ser_Proteases"/>
</dbReference>
<dbReference type="GO" id="GO:0006508">
    <property type="term" value="P:proteolysis"/>
    <property type="evidence" value="ECO:0007669"/>
    <property type="project" value="UniProtKB-KW"/>
</dbReference>
<organism evidence="6 7">
    <name type="scientific">Candidatus Kerfeldbacteria bacterium CG_4_10_14_0_8_um_filter_42_10</name>
    <dbReference type="NCBI Taxonomy" id="2014248"/>
    <lineage>
        <taxon>Bacteria</taxon>
        <taxon>Candidatus Kerfeldiibacteriota</taxon>
    </lineage>
</organism>
<dbReference type="PROSITE" id="PS50106">
    <property type="entry name" value="PDZ"/>
    <property type="match status" value="1"/>
</dbReference>
<dbReference type="Gene3D" id="2.40.10.10">
    <property type="entry name" value="Trypsin-like serine proteases"/>
    <property type="match status" value="2"/>
</dbReference>
<comment type="similarity">
    <text evidence="1">Belongs to the peptidase S1C family.</text>
</comment>
<dbReference type="SMART" id="SM00228">
    <property type="entry name" value="PDZ"/>
    <property type="match status" value="1"/>
</dbReference>
<name>A0A2M7RIV7_9BACT</name>
<evidence type="ECO:0000256" key="2">
    <source>
        <dbReference type="ARBA" id="ARBA00022670"/>
    </source>
</evidence>
<dbReference type="AlphaFoldDB" id="A0A2M7RIV7"/>
<evidence type="ECO:0000259" key="5">
    <source>
        <dbReference type="PROSITE" id="PS50106"/>
    </source>
</evidence>
<evidence type="ECO:0000313" key="6">
    <source>
        <dbReference type="EMBL" id="PIY96693.1"/>
    </source>
</evidence>
<keyword evidence="4" id="KW-0812">Transmembrane</keyword>
<evidence type="ECO:0000313" key="7">
    <source>
        <dbReference type="Proteomes" id="UP000230779"/>
    </source>
</evidence>
<accession>A0A2M7RIV7</accession>
<proteinExistence type="inferred from homology"/>
<feature type="transmembrane region" description="Helical" evidence="4">
    <location>
        <begin position="42"/>
        <end position="67"/>
    </location>
</feature>
<gene>
    <name evidence="6" type="ORF">COY66_03420</name>
</gene>
<feature type="domain" description="PDZ" evidence="5">
    <location>
        <begin position="335"/>
        <end position="415"/>
    </location>
</feature>
<dbReference type="Gene3D" id="2.30.42.10">
    <property type="match status" value="1"/>
</dbReference>
<keyword evidence="3" id="KW-0378">Hydrolase</keyword>
<dbReference type="GO" id="GO:0008233">
    <property type="term" value="F:peptidase activity"/>
    <property type="evidence" value="ECO:0007669"/>
    <property type="project" value="UniProtKB-KW"/>
</dbReference>
<sequence>MKVKPVPTSPKIVKNEKLVQEIYSQSDPQSFKQPAHRSKNGLLIVIIATLAGFLAGLLGEVIINALAVSYPNLPIIKQLYLNSYPNDSRIIIQKSEKSITASEFEIQQTIRESRSKAVTIFLEKNNNLEDPLGQAYHEEEAKGSGIILTNDGLIMASNQVIDDMNGKYVAVTSDKNIYPITNLELDPISNTVFFRIDAKNLIMAGFADPADLKAGQRLVSFVNKIDGSYAAKFTEIQDLHYYFPKEGASNLVFSSDFFNEKMRLTSYLPDEFKGAPLLTLDGKVAGIAFRSQSGQSEVDSAIPAQQFRTVIPQLLKNGTIERVWLGIHYLDLSKLINVPKDLSQGLDQGALVYGDDVLNLPAVLEQSPAAKAELKTGDIITKVNTIEVNSDNSLEALLQEYEAGKEIELVVMRNNQEVKQKIKLDKLPE</sequence>
<evidence type="ECO:0000256" key="3">
    <source>
        <dbReference type="ARBA" id="ARBA00022801"/>
    </source>
</evidence>
<dbReference type="SUPFAM" id="SSF50156">
    <property type="entry name" value="PDZ domain-like"/>
    <property type="match status" value="1"/>
</dbReference>
<comment type="caution">
    <text evidence="6">The sequence shown here is derived from an EMBL/GenBank/DDBJ whole genome shotgun (WGS) entry which is preliminary data.</text>
</comment>
<protein>
    <recommendedName>
        <fullName evidence="5">PDZ domain-containing protein</fullName>
    </recommendedName>
</protein>
<dbReference type="InterPro" id="IPR009003">
    <property type="entry name" value="Peptidase_S1_PA"/>
</dbReference>
<keyword evidence="4" id="KW-1133">Transmembrane helix</keyword>
<dbReference type="CDD" id="cd06779">
    <property type="entry name" value="cpPDZ_Deg_HtrA-like"/>
    <property type="match status" value="1"/>
</dbReference>
<dbReference type="PANTHER" id="PTHR43343">
    <property type="entry name" value="PEPTIDASE S12"/>
    <property type="match status" value="1"/>
</dbReference>
<keyword evidence="4" id="KW-0472">Membrane</keyword>
<evidence type="ECO:0000256" key="4">
    <source>
        <dbReference type="SAM" id="Phobius"/>
    </source>
</evidence>
<evidence type="ECO:0000256" key="1">
    <source>
        <dbReference type="ARBA" id="ARBA00010541"/>
    </source>
</evidence>
<dbReference type="InterPro" id="IPR001478">
    <property type="entry name" value="PDZ"/>
</dbReference>
<dbReference type="EMBL" id="PFMD01000036">
    <property type="protein sequence ID" value="PIY96693.1"/>
    <property type="molecule type" value="Genomic_DNA"/>
</dbReference>
<dbReference type="Pfam" id="PF13365">
    <property type="entry name" value="Trypsin_2"/>
    <property type="match status" value="1"/>
</dbReference>
<dbReference type="SUPFAM" id="SSF50494">
    <property type="entry name" value="Trypsin-like serine proteases"/>
    <property type="match status" value="1"/>
</dbReference>
<dbReference type="Proteomes" id="UP000230779">
    <property type="component" value="Unassembled WGS sequence"/>
</dbReference>
<dbReference type="PANTHER" id="PTHR43343:SF3">
    <property type="entry name" value="PROTEASE DO-LIKE 8, CHLOROPLASTIC"/>
    <property type="match status" value="1"/>
</dbReference>
<dbReference type="InterPro" id="IPR043504">
    <property type="entry name" value="Peptidase_S1_PA_chymotrypsin"/>
</dbReference>